<evidence type="ECO:0000256" key="1">
    <source>
        <dbReference type="SAM" id="Phobius"/>
    </source>
</evidence>
<dbReference type="AlphaFoldDB" id="A0A383AMU2"/>
<protein>
    <submittedName>
        <fullName evidence="2">Uncharacterized protein</fullName>
    </submittedName>
</protein>
<feature type="transmembrane region" description="Helical" evidence="1">
    <location>
        <begin position="32"/>
        <end position="53"/>
    </location>
</feature>
<organism evidence="2">
    <name type="scientific">marine metagenome</name>
    <dbReference type="NCBI Taxonomy" id="408172"/>
    <lineage>
        <taxon>unclassified sequences</taxon>
        <taxon>metagenomes</taxon>
        <taxon>ecological metagenomes</taxon>
    </lineage>
</organism>
<reference evidence="2" key="1">
    <citation type="submission" date="2018-05" db="EMBL/GenBank/DDBJ databases">
        <authorList>
            <person name="Lanie J.A."/>
            <person name="Ng W.-L."/>
            <person name="Kazmierczak K.M."/>
            <person name="Andrzejewski T.M."/>
            <person name="Davidsen T.M."/>
            <person name="Wayne K.J."/>
            <person name="Tettelin H."/>
            <person name="Glass J.I."/>
            <person name="Rusch D."/>
            <person name="Podicherti R."/>
            <person name="Tsui H.-C.T."/>
            <person name="Winkler M.E."/>
        </authorList>
    </citation>
    <scope>NUCLEOTIDE SEQUENCE</scope>
</reference>
<name>A0A383AMU2_9ZZZZ</name>
<evidence type="ECO:0000313" key="2">
    <source>
        <dbReference type="EMBL" id="SVE08879.1"/>
    </source>
</evidence>
<dbReference type="EMBL" id="UINC01193318">
    <property type="protein sequence ID" value="SVE08879.1"/>
    <property type="molecule type" value="Genomic_DNA"/>
</dbReference>
<gene>
    <name evidence="2" type="ORF">METZ01_LOCUS461733</name>
</gene>
<proteinExistence type="predicted"/>
<keyword evidence="1" id="KW-0472">Membrane</keyword>
<sequence>MTIHYILIKSTVELLLMNGHLLGENMKQSHYYIIRSLKFLIIIFFLVSCATTAKYEKLLNTWREGGNVNDLISNWRAPTSTFKMSNGNMILTYMRSSLGIS</sequence>
<accession>A0A383AMU2</accession>
<keyword evidence="1" id="KW-1133">Transmembrane helix</keyword>
<keyword evidence="1" id="KW-0812">Transmembrane</keyword>